<evidence type="ECO:0000313" key="3">
    <source>
        <dbReference type="Proteomes" id="UP000327013"/>
    </source>
</evidence>
<organism evidence="2 3">
    <name type="scientific">Carpinus fangiana</name>
    <dbReference type="NCBI Taxonomy" id="176857"/>
    <lineage>
        <taxon>Eukaryota</taxon>
        <taxon>Viridiplantae</taxon>
        <taxon>Streptophyta</taxon>
        <taxon>Embryophyta</taxon>
        <taxon>Tracheophyta</taxon>
        <taxon>Spermatophyta</taxon>
        <taxon>Magnoliopsida</taxon>
        <taxon>eudicotyledons</taxon>
        <taxon>Gunneridae</taxon>
        <taxon>Pentapetalae</taxon>
        <taxon>rosids</taxon>
        <taxon>fabids</taxon>
        <taxon>Fagales</taxon>
        <taxon>Betulaceae</taxon>
        <taxon>Carpinus</taxon>
    </lineage>
</organism>
<dbReference type="OrthoDB" id="1499688at2759"/>
<proteinExistence type="predicted"/>
<gene>
    <name evidence="2" type="ORF">FH972_009056</name>
</gene>
<feature type="domain" description="F-box associated beta-propeller type 3" evidence="1">
    <location>
        <begin position="111"/>
        <end position="401"/>
    </location>
</feature>
<dbReference type="InterPro" id="IPR017451">
    <property type="entry name" value="F-box-assoc_interact_dom"/>
</dbReference>
<sequence length="442" mass="51750">MELLWQSGGRPWEFLGGEREREKRCLFCCTEKKILSHSFNTSIRHRSFTHRHFTTQSPTSTGRVLFVSDGVNQQLPEQGLQYFYSAKIKKGGTLGPATTLSPIPSKSWDGEFRFCNGLILFPVYDQLHILCPDTGEVSTLPEAPQPLLYPGQDEIYFERHQFLGFDSLSNKHKVLLVQKTLVNNTELDCIFRIFTMGSGAWREIAPDAFQRNFISLISCTCINASFANGAIHWIDDMWEYYDEGKDYWIFEERWILSFDMATEQFRMIRHPVDSFHDSFRGYLAEFGGRLAWIEDLRVRKRHSSRLLEEDYVFEDEDYDKLQCRVLEEEDYNNHKWVKETILFAFAWMVHHKFLAFNNNTGEMLLKPEPHSFFWQKEVECLLFYKSKTGIFRSTNIDKEEDCNLCVVDATLGFFCLHLPKSEDEEEVGLLGNMDVPCEFCMQ</sequence>
<dbReference type="AlphaFoldDB" id="A0A5N6R1J3"/>
<accession>A0A5N6R1J3</accession>
<dbReference type="PANTHER" id="PTHR31111:SF138">
    <property type="entry name" value="F-BOX ASSOCIATED DOMAIN-CONTAINING PROTEIN"/>
    <property type="match status" value="1"/>
</dbReference>
<evidence type="ECO:0000313" key="2">
    <source>
        <dbReference type="EMBL" id="KAE8023348.1"/>
    </source>
</evidence>
<dbReference type="EMBL" id="CM017323">
    <property type="protein sequence ID" value="KAE8023348.1"/>
    <property type="molecule type" value="Genomic_DNA"/>
</dbReference>
<reference evidence="2 3" key="1">
    <citation type="submission" date="2019-06" db="EMBL/GenBank/DDBJ databases">
        <title>A chromosomal-level reference genome of Carpinus fangiana (Coryloideae, Betulaceae).</title>
        <authorList>
            <person name="Yang X."/>
            <person name="Wang Z."/>
            <person name="Zhang L."/>
            <person name="Hao G."/>
            <person name="Liu J."/>
            <person name="Yang Y."/>
        </authorList>
    </citation>
    <scope>NUCLEOTIDE SEQUENCE [LARGE SCALE GENOMIC DNA]</scope>
    <source>
        <strain evidence="2">Cfa_2016G</strain>
        <tissue evidence="2">Leaf</tissue>
    </source>
</reference>
<evidence type="ECO:0000259" key="1">
    <source>
        <dbReference type="Pfam" id="PF08268"/>
    </source>
</evidence>
<name>A0A5N6R1J3_9ROSI</name>
<dbReference type="Pfam" id="PF08268">
    <property type="entry name" value="FBA_3"/>
    <property type="match status" value="1"/>
</dbReference>
<keyword evidence="3" id="KW-1185">Reference proteome</keyword>
<dbReference type="Proteomes" id="UP000327013">
    <property type="component" value="Chromosome 3"/>
</dbReference>
<dbReference type="NCBIfam" id="TIGR01640">
    <property type="entry name" value="F_box_assoc_1"/>
    <property type="match status" value="1"/>
</dbReference>
<dbReference type="PANTHER" id="PTHR31111">
    <property type="entry name" value="BNAA05G37150D PROTEIN-RELATED"/>
    <property type="match status" value="1"/>
</dbReference>
<dbReference type="InterPro" id="IPR013187">
    <property type="entry name" value="F-box-assoc_dom_typ3"/>
</dbReference>
<protein>
    <recommendedName>
        <fullName evidence="1">F-box associated beta-propeller type 3 domain-containing protein</fullName>
    </recommendedName>
</protein>